<dbReference type="InterPro" id="IPR036465">
    <property type="entry name" value="vWFA_dom_sf"/>
</dbReference>
<gene>
    <name evidence="1" type="ORF">S01H1_52828</name>
</gene>
<dbReference type="Gene3D" id="3.40.50.410">
    <property type="entry name" value="von Willebrand factor, type A domain"/>
    <property type="match status" value="1"/>
</dbReference>
<organism evidence="1">
    <name type="scientific">marine sediment metagenome</name>
    <dbReference type="NCBI Taxonomy" id="412755"/>
    <lineage>
        <taxon>unclassified sequences</taxon>
        <taxon>metagenomes</taxon>
        <taxon>ecological metagenomes</taxon>
    </lineage>
</organism>
<dbReference type="PANTHER" id="PTHR37947:SF1">
    <property type="entry name" value="BLL2462 PROTEIN"/>
    <property type="match status" value="1"/>
</dbReference>
<dbReference type="EMBL" id="BARS01034168">
    <property type="protein sequence ID" value="GAG19200.1"/>
    <property type="molecule type" value="Genomic_DNA"/>
</dbReference>
<comment type="caution">
    <text evidence="1">The sequence shown here is derived from an EMBL/GenBank/DDBJ whole genome shotgun (WGS) entry which is preliminary data.</text>
</comment>
<feature type="non-terminal residue" evidence="1">
    <location>
        <position position="259"/>
    </location>
</feature>
<accession>X0VLS3</accession>
<reference evidence="1" key="1">
    <citation type="journal article" date="2014" name="Front. Microbiol.">
        <title>High frequency of phylogenetically diverse reductive dehalogenase-homologous genes in deep subseafloor sedimentary metagenomes.</title>
        <authorList>
            <person name="Kawai M."/>
            <person name="Futagami T."/>
            <person name="Toyoda A."/>
            <person name="Takaki Y."/>
            <person name="Nishi S."/>
            <person name="Hori S."/>
            <person name="Arai W."/>
            <person name="Tsubouchi T."/>
            <person name="Morono Y."/>
            <person name="Uchiyama I."/>
            <person name="Ito T."/>
            <person name="Fujiyama A."/>
            <person name="Inagaki F."/>
            <person name="Takami H."/>
        </authorList>
    </citation>
    <scope>NUCLEOTIDE SEQUENCE</scope>
    <source>
        <strain evidence="1">Expedition CK06-06</strain>
    </source>
</reference>
<name>X0VLS3_9ZZZZ</name>
<protein>
    <recommendedName>
        <fullName evidence="2">VWFA domain-containing protein</fullName>
    </recommendedName>
</protein>
<dbReference type="PANTHER" id="PTHR37947">
    <property type="entry name" value="BLL2462 PROTEIN"/>
    <property type="match status" value="1"/>
</dbReference>
<evidence type="ECO:0008006" key="2">
    <source>
        <dbReference type="Google" id="ProtNLM"/>
    </source>
</evidence>
<dbReference type="AlphaFoldDB" id="X0VLS3"/>
<feature type="non-terminal residue" evidence="1">
    <location>
        <position position="1"/>
    </location>
</feature>
<proteinExistence type="predicted"/>
<dbReference type="SUPFAM" id="SSF53300">
    <property type="entry name" value="vWA-like"/>
    <property type="match status" value="1"/>
</dbReference>
<evidence type="ECO:0000313" key="1">
    <source>
        <dbReference type="EMBL" id="GAG19200.1"/>
    </source>
</evidence>
<sequence length="259" mass="28646">SQSMGIQDATEGRTRLEAARHLLRDEPYELLDRLARTQKVRFFTFGTFPTEADPDIPVQAERKATAIGEALQEAVVRVGETALSGVVLLSDGVNTAGEDPAKVARVLGVPVYSVALGGKVAERGKFIDIGIAGTPHSLEFIVNNKATIEVRLSNHGLTGFADGERQLDLSLYRGREKLADQSVQFPREDGAHEVRIEYTPKEVGIHKLTLVLPVLSGEVVEQNNRREFTVRVTDPKIRTLMVEGVVRAEYRFLRRVMES</sequence>